<evidence type="ECO:0000256" key="5">
    <source>
        <dbReference type="ARBA" id="ARBA00022741"/>
    </source>
</evidence>
<dbReference type="Pfam" id="PF02769">
    <property type="entry name" value="AIRS_C"/>
    <property type="match status" value="1"/>
</dbReference>
<sequence length="358" mass="39724">MKPTTKPTTKPTKPVPTTYKQAGVDIDKRQEVMKNFINLMQKTFKFRDGGIGKVLMDVGNYANLVEFGDYGIAFKTDGVGTKVLVAQELDKYDTVGIDMVAMNVNDLICVGAEPVALVDYIALQSVNEEILNGLSKGIYEGARRANVAITGGETAIVPDLIKGLKAKAKSKDKKGFDLSGTALGIVRKDKAIDGSKIKVNDIIIGFDSNGIHSNGLTLARKVLPKKFYPEILKPTKIYVKEILEIINKYDVHGLAHITGGGYRNLLRLTKYGFELQNLPDLNEKHTKIFAEIQEYGNINDEEMYNTFNMGIGFCVVTNKTDAAEILKNYKCRKIGKVITEHKVLIEMNDKKIEILKEK</sequence>
<evidence type="ECO:0000313" key="12">
    <source>
        <dbReference type="EMBL" id="NCS91873.1"/>
    </source>
</evidence>
<keyword evidence="7 8" id="KW-0067">ATP-binding</keyword>
<dbReference type="Pfam" id="PF00586">
    <property type="entry name" value="AIRS"/>
    <property type="match status" value="1"/>
</dbReference>
<comment type="caution">
    <text evidence="11">The sequence shown here is derived from an EMBL/GenBank/DDBJ whole genome shotgun (WGS) entry which is preliminary data.</text>
</comment>
<evidence type="ECO:0000313" key="13">
    <source>
        <dbReference type="Proteomes" id="UP000768163"/>
    </source>
</evidence>
<evidence type="ECO:0000256" key="1">
    <source>
        <dbReference type="ARBA" id="ARBA00004686"/>
    </source>
</evidence>
<dbReference type="InterPro" id="IPR036921">
    <property type="entry name" value="PurM-like_N_sf"/>
</dbReference>
<dbReference type="Gene3D" id="3.30.1330.10">
    <property type="entry name" value="PurM-like, N-terminal domain"/>
    <property type="match status" value="1"/>
</dbReference>
<comment type="pathway">
    <text evidence="1 8">Purine metabolism; IMP biosynthesis via de novo pathway; 5-amino-1-(5-phospho-D-ribosyl)imidazole from N(2)-formyl-N(1)-(5-phospho-D-ribosyl)glycinamide: step 2/2.</text>
</comment>
<organism evidence="11 13">
    <name type="scientific">Candidatus Altarchaeum hamiconexum</name>
    <dbReference type="NCBI Taxonomy" id="1803513"/>
    <lineage>
        <taxon>Archaea</taxon>
        <taxon>Candidatus Altarchaeota</taxon>
        <taxon>Candidatus Altiarchaeia</taxon>
        <taxon>Candidatus Altarchaeales</taxon>
        <taxon>Candidatus Altarchaeaceae</taxon>
        <taxon>Candidatus Altarchaeum</taxon>
    </lineage>
</organism>
<dbReference type="UniPathway" id="UPA00074">
    <property type="reaction ID" value="UER00129"/>
</dbReference>
<dbReference type="GO" id="GO:0004637">
    <property type="term" value="F:phosphoribosylamine-glycine ligase activity"/>
    <property type="evidence" value="ECO:0007669"/>
    <property type="project" value="TreeGrafter"/>
</dbReference>
<dbReference type="GO" id="GO:0005524">
    <property type="term" value="F:ATP binding"/>
    <property type="evidence" value="ECO:0007669"/>
    <property type="project" value="UniProtKB-KW"/>
</dbReference>
<dbReference type="NCBIfam" id="TIGR00878">
    <property type="entry name" value="purM"/>
    <property type="match status" value="1"/>
</dbReference>
<evidence type="ECO:0000313" key="11">
    <source>
        <dbReference type="EMBL" id="NCN65286.1"/>
    </source>
</evidence>
<proteinExistence type="inferred from homology"/>
<dbReference type="HAMAP" id="MF_00741">
    <property type="entry name" value="AIRS"/>
    <property type="match status" value="1"/>
</dbReference>
<comment type="similarity">
    <text evidence="8">Belongs to the AIR synthase family.</text>
</comment>
<gene>
    <name evidence="8" type="primary">purM</name>
    <name evidence="12" type="ORF">GW779_05680</name>
    <name evidence="11" type="ORF">GW910_04395</name>
</gene>
<comment type="subcellular location">
    <subcellularLocation>
        <location evidence="8">Cytoplasm</location>
    </subcellularLocation>
</comment>
<dbReference type="Proteomes" id="UP000738826">
    <property type="component" value="Unassembled WGS sequence"/>
</dbReference>
<feature type="domain" description="PurM-like N-terminal" evidence="9">
    <location>
        <begin position="62"/>
        <end position="186"/>
    </location>
</feature>
<keyword evidence="5 8" id="KW-0547">Nucleotide-binding</keyword>
<dbReference type="PANTHER" id="PTHR10520:SF12">
    <property type="entry name" value="TRIFUNCTIONAL PURINE BIOSYNTHETIC PROTEIN ADENOSINE-3"/>
    <property type="match status" value="1"/>
</dbReference>
<name>A0A8J7YT67_9ARCH</name>
<dbReference type="PANTHER" id="PTHR10520">
    <property type="entry name" value="TRIFUNCTIONAL PURINE BIOSYNTHETIC PROTEIN ADENOSINE-3-RELATED"/>
    <property type="match status" value="1"/>
</dbReference>
<dbReference type="EMBL" id="JAACVF010000115">
    <property type="protein sequence ID" value="NCN65286.1"/>
    <property type="molecule type" value="Genomic_DNA"/>
</dbReference>
<keyword evidence="4 8" id="KW-0436">Ligase</keyword>
<dbReference type="FunFam" id="3.30.1330.10:FF:000020">
    <property type="entry name" value="Phosphoribosylformylglycinamidine cyclo-ligase"/>
    <property type="match status" value="1"/>
</dbReference>
<evidence type="ECO:0000256" key="2">
    <source>
        <dbReference type="ARBA" id="ARBA00013047"/>
    </source>
</evidence>
<dbReference type="CDD" id="cd02196">
    <property type="entry name" value="PurM"/>
    <property type="match status" value="1"/>
</dbReference>
<dbReference type="InterPro" id="IPR036676">
    <property type="entry name" value="PurM-like_C_sf"/>
</dbReference>
<dbReference type="GO" id="GO:0005829">
    <property type="term" value="C:cytosol"/>
    <property type="evidence" value="ECO:0007669"/>
    <property type="project" value="TreeGrafter"/>
</dbReference>
<dbReference type="Gene3D" id="3.90.650.10">
    <property type="entry name" value="PurM-like C-terminal domain"/>
    <property type="match status" value="1"/>
</dbReference>
<feature type="domain" description="PurM-like C-terminal" evidence="10">
    <location>
        <begin position="198"/>
        <end position="342"/>
    </location>
</feature>
<keyword evidence="6 8" id="KW-0658">Purine biosynthesis</keyword>
<dbReference type="SUPFAM" id="SSF56042">
    <property type="entry name" value="PurM C-terminal domain-like"/>
    <property type="match status" value="1"/>
</dbReference>
<evidence type="ECO:0000256" key="4">
    <source>
        <dbReference type="ARBA" id="ARBA00022598"/>
    </source>
</evidence>
<dbReference type="InterPro" id="IPR016188">
    <property type="entry name" value="PurM-like_N"/>
</dbReference>
<dbReference type="GO" id="GO:0046084">
    <property type="term" value="P:adenine biosynthetic process"/>
    <property type="evidence" value="ECO:0007669"/>
    <property type="project" value="TreeGrafter"/>
</dbReference>
<dbReference type="EC" id="6.3.3.1" evidence="2 8"/>
<evidence type="ECO:0000259" key="10">
    <source>
        <dbReference type="Pfam" id="PF02769"/>
    </source>
</evidence>
<comment type="catalytic activity">
    <reaction evidence="8">
        <text>2-formamido-N(1)-(5-O-phospho-beta-D-ribosyl)acetamidine + ATP = 5-amino-1-(5-phospho-beta-D-ribosyl)imidazole + ADP + phosphate + H(+)</text>
        <dbReference type="Rhea" id="RHEA:23032"/>
        <dbReference type="ChEBI" id="CHEBI:15378"/>
        <dbReference type="ChEBI" id="CHEBI:30616"/>
        <dbReference type="ChEBI" id="CHEBI:43474"/>
        <dbReference type="ChEBI" id="CHEBI:137981"/>
        <dbReference type="ChEBI" id="CHEBI:147287"/>
        <dbReference type="ChEBI" id="CHEBI:456216"/>
        <dbReference type="EC" id="6.3.3.1"/>
    </reaction>
</comment>
<accession>A0A8J7YT67</accession>
<evidence type="ECO:0000256" key="3">
    <source>
        <dbReference type="ARBA" id="ARBA00022490"/>
    </source>
</evidence>
<dbReference type="InterPro" id="IPR010918">
    <property type="entry name" value="PurM-like_C_dom"/>
</dbReference>
<dbReference type="AlphaFoldDB" id="A0A8J7YT67"/>
<protein>
    <recommendedName>
        <fullName evidence="2 8">Phosphoribosylformylglycinamidine cyclo-ligase</fullName>
        <ecNumber evidence="2 8">6.3.3.1</ecNumber>
    </recommendedName>
    <alternativeName>
        <fullName evidence="8">AIR synthase</fullName>
    </alternativeName>
    <alternativeName>
        <fullName evidence="8">AIRS</fullName>
    </alternativeName>
    <alternativeName>
        <fullName evidence="8">Phosphoribosyl-aminoimidazole synthetase</fullName>
    </alternativeName>
</protein>
<dbReference type="GO" id="GO:0004641">
    <property type="term" value="F:phosphoribosylformylglycinamidine cyclo-ligase activity"/>
    <property type="evidence" value="ECO:0007669"/>
    <property type="project" value="UniProtKB-UniRule"/>
</dbReference>
<evidence type="ECO:0000256" key="6">
    <source>
        <dbReference type="ARBA" id="ARBA00022755"/>
    </source>
</evidence>
<dbReference type="Proteomes" id="UP000768163">
    <property type="component" value="Unassembled WGS sequence"/>
</dbReference>
<keyword evidence="3 8" id="KW-0963">Cytoplasm</keyword>
<reference evidence="11" key="1">
    <citation type="submission" date="2019-11" db="EMBL/GenBank/DDBJ databases">
        <title>Lipid analysis of CO2-rich subsurface aquifers suggests an autotrophy-based deep biosphere with lysolipids enriched in CPR bacteria.</title>
        <authorList>
            <person name="Probst A.J."/>
            <person name="Elling F.J."/>
            <person name="Castelle C.J."/>
            <person name="Zhu Q."/>
            <person name="Elvert M."/>
            <person name="Birarda G."/>
            <person name="Holman H.-Y."/>
            <person name="Lane K.R."/>
            <person name="Ladd B."/>
            <person name="Ryan M.C."/>
            <person name="Woyke T."/>
            <person name="Hinrichs K.-U."/>
            <person name="Banfield J.F."/>
        </authorList>
    </citation>
    <scope>NUCLEOTIDE SEQUENCE</scope>
    <source>
        <strain evidence="11">CG_2015-01_33_1645</strain>
        <strain evidence="12">CG_2015-04_33_537</strain>
    </source>
</reference>
<evidence type="ECO:0000256" key="7">
    <source>
        <dbReference type="ARBA" id="ARBA00022840"/>
    </source>
</evidence>
<dbReference type="SUPFAM" id="SSF55326">
    <property type="entry name" value="PurM N-terminal domain-like"/>
    <property type="match status" value="1"/>
</dbReference>
<evidence type="ECO:0000259" key="9">
    <source>
        <dbReference type="Pfam" id="PF00586"/>
    </source>
</evidence>
<dbReference type="InterPro" id="IPR004733">
    <property type="entry name" value="PurM_cligase"/>
</dbReference>
<dbReference type="EMBL" id="JAACQH010000121">
    <property type="protein sequence ID" value="NCS91873.1"/>
    <property type="molecule type" value="Genomic_DNA"/>
</dbReference>
<dbReference type="GO" id="GO:0006189">
    <property type="term" value="P:'de novo' IMP biosynthetic process"/>
    <property type="evidence" value="ECO:0007669"/>
    <property type="project" value="UniProtKB-UniRule"/>
</dbReference>
<evidence type="ECO:0000256" key="8">
    <source>
        <dbReference type="HAMAP-Rule" id="MF_00741"/>
    </source>
</evidence>